<sequence length="645" mass="72260">MNSKRALLSTEALVPRITEGATSQLERMRAIWVWLCHNIEYDVDGLLGLSEKIHTPQQVLQTGKGVCSGYAHLCREMCKEAGLTCIEVSGRGRGAGYCQGRSCPEPKSNHMWNAVELEDQWFLLDVCWGAGLVDVEKRLFVPRHDDFFFLTDPEDFVESHWPDDPAWQLLQPSIPLEVFEKKVFKTPEFFKMELSLLSADTSLLQTKHGEAMVSLASLCSVEFTYQLLKVCPDGSKEDAGKTHGMLTMAEKKMSLRVFPPTEGLFDLQIFARLSSSRKPYSWVCSFQIECLESHGNEALPKSPFSFWGLHPKAKEYGIKGCNWEGDLTLAATGMLKLALKTQRPLLATYELVHRDVDDSLSRKCLVSQAEDEKLSCHVLCPFLGYYRLSVFVKGLGEDSFQNTANFLIRCLGPVNHNELFPLGLSTHCGAGINTRWRGLSNPSHTNAIINTKKGQCTITFHTQPGFEITATLGKDKMINQSYPMERYVLITHLENKVSVSVLLPESGLYRVGLYGRSAESEEFTHVCDYVIRCFTNPRWLPFPKVYSCWKRGCVLLQPRTGILPEKSWVGFRIKMPTAHSAHVVGHSRTELKQGQNKVWEGNVYSGLAGSTLKVAAKFSRESPSMDVILSFDVEGSLSTTDDASG</sequence>
<dbReference type="EMBL" id="JAPFRF010000007">
    <property type="protein sequence ID" value="KAJ7327268.1"/>
    <property type="molecule type" value="Genomic_DNA"/>
</dbReference>
<dbReference type="Proteomes" id="UP001142489">
    <property type="component" value="Unassembled WGS sequence"/>
</dbReference>
<feature type="domain" description="Transglutaminase-like" evidence="1">
    <location>
        <begin position="59"/>
        <end position="128"/>
    </location>
</feature>
<protein>
    <recommendedName>
        <fullName evidence="1">Transglutaminase-like domain-containing protein</fullName>
    </recommendedName>
</protein>
<comment type="caution">
    <text evidence="2">The sequence shown here is derived from an EMBL/GenBank/DDBJ whole genome shotgun (WGS) entry which is preliminary data.</text>
</comment>
<proteinExistence type="predicted"/>
<dbReference type="Pfam" id="PF23265">
    <property type="entry name" value="Ig-like_KY"/>
    <property type="match status" value="3"/>
</dbReference>
<dbReference type="PANTHER" id="PTHR46333">
    <property type="entry name" value="CYTOKINESIS PROTEIN 3"/>
    <property type="match status" value="1"/>
</dbReference>
<dbReference type="InterPro" id="IPR002931">
    <property type="entry name" value="Transglutaminase-like"/>
</dbReference>
<dbReference type="AlphaFoldDB" id="A0A9Q0XU02"/>
<dbReference type="SMART" id="SM00460">
    <property type="entry name" value="TGc"/>
    <property type="match status" value="1"/>
</dbReference>
<evidence type="ECO:0000259" key="1">
    <source>
        <dbReference type="SMART" id="SM00460"/>
    </source>
</evidence>
<reference evidence="2" key="1">
    <citation type="journal article" date="2023" name="DNA Res.">
        <title>Chromosome-level genome assembly of Phrynocephalus forsythii using third-generation DNA sequencing and Hi-C analysis.</title>
        <authorList>
            <person name="Qi Y."/>
            <person name="Zhao W."/>
            <person name="Zhao Y."/>
            <person name="Niu C."/>
            <person name="Cao S."/>
            <person name="Zhang Y."/>
        </authorList>
    </citation>
    <scope>NUCLEOTIDE SEQUENCE</scope>
    <source>
        <tissue evidence="2">Muscle</tissue>
    </source>
</reference>
<dbReference type="Pfam" id="PF01841">
    <property type="entry name" value="Transglut_core"/>
    <property type="match status" value="1"/>
</dbReference>
<evidence type="ECO:0000313" key="3">
    <source>
        <dbReference type="Proteomes" id="UP001142489"/>
    </source>
</evidence>
<dbReference type="Gene3D" id="3.10.620.30">
    <property type="match status" value="1"/>
</dbReference>
<organism evidence="2 3">
    <name type="scientific">Phrynocephalus forsythii</name>
    <dbReference type="NCBI Taxonomy" id="171643"/>
    <lineage>
        <taxon>Eukaryota</taxon>
        <taxon>Metazoa</taxon>
        <taxon>Chordata</taxon>
        <taxon>Craniata</taxon>
        <taxon>Vertebrata</taxon>
        <taxon>Euteleostomi</taxon>
        <taxon>Lepidosauria</taxon>
        <taxon>Squamata</taxon>
        <taxon>Bifurcata</taxon>
        <taxon>Unidentata</taxon>
        <taxon>Episquamata</taxon>
        <taxon>Toxicofera</taxon>
        <taxon>Iguania</taxon>
        <taxon>Acrodonta</taxon>
        <taxon>Agamidae</taxon>
        <taxon>Agaminae</taxon>
        <taxon>Phrynocephalus</taxon>
    </lineage>
</organism>
<accession>A0A9Q0XU02</accession>
<gene>
    <name evidence="2" type="ORF">JRQ81_017027</name>
</gene>
<dbReference type="InterPro" id="IPR052557">
    <property type="entry name" value="CAP/Cytokinesis_protein"/>
</dbReference>
<name>A0A9Q0XU02_9SAUR</name>
<keyword evidence="3" id="KW-1185">Reference proteome</keyword>
<dbReference type="SUPFAM" id="SSF54001">
    <property type="entry name" value="Cysteine proteinases"/>
    <property type="match status" value="1"/>
</dbReference>
<dbReference type="OrthoDB" id="6129702at2759"/>
<evidence type="ECO:0000313" key="2">
    <source>
        <dbReference type="EMBL" id="KAJ7327268.1"/>
    </source>
</evidence>
<dbReference type="PANTHER" id="PTHR46333:SF4">
    <property type="entry name" value="TRANSGLUTAMINASE-LIKE DOMAIN-CONTAINING PROTEIN"/>
    <property type="match status" value="1"/>
</dbReference>
<dbReference type="InterPro" id="IPR056564">
    <property type="entry name" value="Ig-like_KY"/>
</dbReference>
<dbReference type="InterPro" id="IPR038765">
    <property type="entry name" value="Papain-like_cys_pep_sf"/>
</dbReference>
<dbReference type="GO" id="GO:0005737">
    <property type="term" value="C:cytoplasm"/>
    <property type="evidence" value="ECO:0007669"/>
    <property type="project" value="TreeGrafter"/>
</dbReference>